<sequence>MQGRKLLPMCLNSSVTYVSESYPGAPFLPTFLARQKSRSPPRRGGETAVEVEVKQLQL</sequence>
<evidence type="ECO:0000313" key="1">
    <source>
        <dbReference type="EMBL" id="AJG18076.1"/>
    </source>
</evidence>
<dbReference type="EMBL" id="CP010536">
    <property type="protein sequence ID" value="AJG18076.1"/>
    <property type="molecule type" value="Genomic_DNA"/>
</dbReference>
<reference evidence="1 2" key="1">
    <citation type="journal article" date="2015" name="Genome Announc.">
        <title>Complete Genome Sequence of Cupriavidus basilensis 4G11, Isolated from the Oak Ridge Field Research Center Site.</title>
        <authorList>
            <person name="Ray J."/>
            <person name="Waters R.J."/>
            <person name="Skerker J.M."/>
            <person name="Kuehl J.V."/>
            <person name="Price M.N."/>
            <person name="Huang J."/>
            <person name="Chakraborty R."/>
            <person name="Arkin A.P."/>
            <person name="Deutschbauer A."/>
        </authorList>
    </citation>
    <scope>NUCLEOTIDE SEQUENCE [LARGE SCALE GENOMIC DNA]</scope>
    <source>
        <strain evidence="1">4G11</strain>
    </source>
</reference>
<dbReference type="AlphaFoldDB" id="A0A0C4YBV4"/>
<keyword evidence="2" id="KW-1185">Reference proteome</keyword>
<dbReference type="KEGG" id="cbw:RR42_m0664"/>
<dbReference type="Proteomes" id="UP000031843">
    <property type="component" value="Chromosome main"/>
</dbReference>
<name>A0A0C4YBV4_9BURK</name>
<accession>A0A0C4YBV4</accession>
<proteinExistence type="predicted"/>
<gene>
    <name evidence="1" type="ORF">RR42_m0664</name>
</gene>
<protein>
    <submittedName>
        <fullName evidence="1">Uncharacterized protein</fullName>
    </submittedName>
</protein>
<evidence type="ECO:0000313" key="2">
    <source>
        <dbReference type="Proteomes" id="UP000031843"/>
    </source>
</evidence>
<organism evidence="1 2">
    <name type="scientific">Cupriavidus basilensis</name>
    <dbReference type="NCBI Taxonomy" id="68895"/>
    <lineage>
        <taxon>Bacteria</taxon>
        <taxon>Pseudomonadati</taxon>
        <taxon>Pseudomonadota</taxon>
        <taxon>Betaproteobacteria</taxon>
        <taxon>Burkholderiales</taxon>
        <taxon>Burkholderiaceae</taxon>
        <taxon>Cupriavidus</taxon>
    </lineage>
</organism>